<accession>A0A494YY54</accession>
<evidence type="ECO:0000313" key="1">
    <source>
        <dbReference type="EMBL" id="RKQ15098.1"/>
    </source>
</evidence>
<dbReference type="InterPro" id="IPR008719">
    <property type="entry name" value="N2O_reductase_NosL"/>
</dbReference>
<gene>
    <name evidence="1" type="ORF">D8M03_12780</name>
</gene>
<dbReference type="SUPFAM" id="SSF160387">
    <property type="entry name" value="NosL/MerB-like"/>
    <property type="match status" value="1"/>
</dbReference>
<sequence length="152" mass="17583">MKLWKWLCLLLFVFLLTACGEKAYKPREINPETDVCHICNMSVTSIDYAAQVVLKNNDIVVFDDLGCLMEYIKQNGEQEIGAAYIRDMNSSNWLDIKDASYVYSADYWTPMNYGVLAFASEQEAKEYMKENPGEIVPYENLLTFNWGVHEHE</sequence>
<comment type="caution">
    <text evidence="1">The sequence shown here is derived from an EMBL/GenBank/DDBJ whole genome shotgun (WGS) entry which is preliminary data.</text>
</comment>
<reference evidence="1 2" key="1">
    <citation type="journal article" date="2016" name="Antonie Van Leeuwenhoek">
        <title>Lysinibacillus endophyticus sp. nov., an indole-3-acetic acid producing endophytic bacterium isolated from corn root (Zea mays cv. Xinken-5).</title>
        <authorList>
            <person name="Yu J."/>
            <person name="Guan X."/>
            <person name="Liu C."/>
            <person name="Xiang W."/>
            <person name="Yu Z."/>
            <person name="Liu X."/>
            <person name="Wang G."/>
        </authorList>
    </citation>
    <scope>NUCLEOTIDE SEQUENCE [LARGE SCALE GENOMIC DNA]</scope>
    <source>
        <strain evidence="1 2">DSM 100506</strain>
    </source>
</reference>
<dbReference type="PANTHER" id="PTHR41247:SF1">
    <property type="entry name" value="HTH-TYPE TRANSCRIPTIONAL REPRESSOR YCNK"/>
    <property type="match status" value="1"/>
</dbReference>
<proteinExistence type="predicted"/>
<organism evidence="1 2">
    <name type="scientific">Ureibacillus endophyticus</name>
    <dbReference type="NCBI Taxonomy" id="1978490"/>
    <lineage>
        <taxon>Bacteria</taxon>
        <taxon>Bacillati</taxon>
        <taxon>Bacillota</taxon>
        <taxon>Bacilli</taxon>
        <taxon>Bacillales</taxon>
        <taxon>Caryophanaceae</taxon>
        <taxon>Ureibacillus</taxon>
    </lineage>
</organism>
<name>A0A494YY54_9BACL</name>
<dbReference type="RefSeq" id="WP_121215216.1">
    <property type="nucleotide sequence ID" value="NZ_RBZN01000035.1"/>
</dbReference>
<dbReference type="PROSITE" id="PS51257">
    <property type="entry name" value="PROKAR_LIPOPROTEIN"/>
    <property type="match status" value="1"/>
</dbReference>
<dbReference type="EMBL" id="RBZN01000035">
    <property type="protein sequence ID" value="RKQ15098.1"/>
    <property type="molecule type" value="Genomic_DNA"/>
</dbReference>
<keyword evidence="2" id="KW-1185">Reference proteome</keyword>
<dbReference type="AlphaFoldDB" id="A0A494YY54"/>
<dbReference type="OrthoDB" id="9792749at2"/>
<dbReference type="PANTHER" id="PTHR41247">
    <property type="entry name" value="HTH-TYPE TRANSCRIPTIONAL REPRESSOR YCNK"/>
    <property type="match status" value="1"/>
</dbReference>
<protein>
    <recommendedName>
        <fullName evidence="3">Nitrous oxide reduction protein</fullName>
    </recommendedName>
</protein>
<evidence type="ECO:0000313" key="2">
    <source>
        <dbReference type="Proteomes" id="UP000272238"/>
    </source>
</evidence>
<evidence type="ECO:0008006" key="3">
    <source>
        <dbReference type="Google" id="ProtNLM"/>
    </source>
</evidence>
<dbReference type="Pfam" id="PF05573">
    <property type="entry name" value="NosL"/>
    <property type="match status" value="1"/>
</dbReference>
<dbReference type="Proteomes" id="UP000272238">
    <property type="component" value="Unassembled WGS sequence"/>
</dbReference>